<sequence length="86" mass="9255">MKLLFASVSVLALLAGCNATQPHHPSGPMASGRDRTFSVPVYGPDTSQAYATASRECQRLALHAKLLRNDGSRLVFECVSELPDKP</sequence>
<dbReference type="PROSITE" id="PS51257">
    <property type="entry name" value="PROKAR_LIPOPROTEIN"/>
    <property type="match status" value="1"/>
</dbReference>
<accession>A0A235EHM2</accession>
<comment type="caution">
    <text evidence="2">The sequence shown here is derived from an EMBL/GenBank/DDBJ whole genome shotgun (WGS) entry which is preliminary data.</text>
</comment>
<dbReference type="AlphaFoldDB" id="A0A235EHM2"/>
<evidence type="ECO:0000256" key="1">
    <source>
        <dbReference type="SAM" id="SignalP"/>
    </source>
</evidence>
<organism evidence="2 3">
    <name type="scientific">Acidovorax kalamii</name>
    <dbReference type="NCBI Taxonomy" id="2004485"/>
    <lineage>
        <taxon>Bacteria</taxon>
        <taxon>Pseudomonadati</taxon>
        <taxon>Pseudomonadota</taxon>
        <taxon>Betaproteobacteria</taxon>
        <taxon>Burkholderiales</taxon>
        <taxon>Comamonadaceae</taxon>
        <taxon>Acidovorax</taxon>
    </lineage>
</organism>
<keyword evidence="1" id="KW-0732">Signal</keyword>
<dbReference type="RefSeq" id="WP_094291478.1">
    <property type="nucleotide sequence ID" value="NZ_JAMXHW010000001.1"/>
</dbReference>
<protein>
    <recommendedName>
        <fullName evidence="4">Lipoprotein</fullName>
    </recommendedName>
</protein>
<gene>
    <name evidence="2" type="ORF">CBY09_19530</name>
</gene>
<reference evidence="2 3" key="1">
    <citation type="submission" date="2017-07" db="EMBL/GenBank/DDBJ databases">
        <title>Acidovorax KNDSW TSA 6 genome sequence and assembly.</title>
        <authorList>
            <person name="Mayilraj S."/>
        </authorList>
    </citation>
    <scope>NUCLEOTIDE SEQUENCE [LARGE SCALE GENOMIC DNA]</scope>
    <source>
        <strain evidence="2 3">KNDSW-TSA6</strain>
    </source>
</reference>
<feature type="chain" id="PRO_5013122162" description="Lipoprotein" evidence="1">
    <location>
        <begin position="20"/>
        <end position="86"/>
    </location>
</feature>
<feature type="signal peptide" evidence="1">
    <location>
        <begin position="1"/>
        <end position="19"/>
    </location>
</feature>
<evidence type="ECO:0008006" key="4">
    <source>
        <dbReference type="Google" id="ProtNLM"/>
    </source>
</evidence>
<dbReference type="EMBL" id="NOIG01000012">
    <property type="protein sequence ID" value="OYD48479.1"/>
    <property type="molecule type" value="Genomic_DNA"/>
</dbReference>
<name>A0A235EHM2_9BURK</name>
<evidence type="ECO:0000313" key="2">
    <source>
        <dbReference type="EMBL" id="OYD48479.1"/>
    </source>
</evidence>
<proteinExistence type="predicted"/>
<dbReference type="OrthoDB" id="8812488at2"/>
<dbReference type="Proteomes" id="UP000215441">
    <property type="component" value="Unassembled WGS sequence"/>
</dbReference>
<keyword evidence="3" id="KW-1185">Reference proteome</keyword>
<evidence type="ECO:0000313" key="3">
    <source>
        <dbReference type="Proteomes" id="UP000215441"/>
    </source>
</evidence>